<dbReference type="AlphaFoldDB" id="A0A0L0BSL3"/>
<evidence type="ECO:0008006" key="9">
    <source>
        <dbReference type="Google" id="ProtNLM"/>
    </source>
</evidence>
<keyword evidence="3" id="KW-0853">WD repeat</keyword>
<dbReference type="InterPro" id="IPR050687">
    <property type="entry name" value="Dynein_IC"/>
</dbReference>
<dbReference type="GO" id="GO:0060294">
    <property type="term" value="P:cilium movement involved in cell motility"/>
    <property type="evidence" value="ECO:0007669"/>
    <property type="project" value="TreeGrafter"/>
</dbReference>
<feature type="compositionally biased region" description="Acidic residues" evidence="6">
    <location>
        <begin position="1088"/>
        <end position="1100"/>
    </location>
</feature>
<evidence type="ECO:0000256" key="2">
    <source>
        <dbReference type="ARBA" id="ARBA00022490"/>
    </source>
</evidence>
<dbReference type="GO" id="GO:0045503">
    <property type="term" value="F:dynein light chain binding"/>
    <property type="evidence" value="ECO:0007669"/>
    <property type="project" value="TreeGrafter"/>
</dbReference>
<dbReference type="Gene3D" id="2.130.10.10">
    <property type="entry name" value="YVTN repeat-like/Quinoprotein amine dehydrogenase"/>
    <property type="match status" value="2"/>
</dbReference>
<feature type="region of interest" description="Disordered" evidence="6">
    <location>
        <begin position="1074"/>
        <end position="1100"/>
    </location>
</feature>
<keyword evidence="4" id="KW-0677">Repeat</keyword>
<evidence type="ECO:0000256" key="6">
    <source>
        <dbReference type="SAM" id="MobiDB-lite"/>
    </source>
</evidence>
<comment type="caution">
    <text evidence="7">The sequence shown here is derived from an EMBL/GenBank/DDBJ whole genome shotgun (WGS) entry which is preliminary data.</text>
</comment>
<keyword evidence="8" id="KW-1185">Reference proteome</keyword>
<evidence type="ECO:0000256" key="5">
    <source>
        <dbReference type="SAM" id="Coils"/>
    </source>
</evidence>
<keyword evidence="2" id="KW-0963">Cytoplasm</keyword>
<evidence type="ECO:0000313" key="8">
    <source>
        <dbReference type="Proteomes" id="UP000037069"/>
    </source>
</evidence>
<feature type="coiled-coil region" evidence="5">
    <location>
        <begin position="849"/>
        <end position="883"/>
    </location>
</feature>
<organism evidence="7 8">
    <name type="scientific">Lucilia cuprina</name>
    <name type="common">Green bottle fly</name>
    <name type="synonym">Australian sheep blowfly</name>
    <dbReference type="NCBI Taxonomy" id="7375"/>
    <lineage>
        <taxon>Eukaryota</taxon>
        <taxon>Metazoa</taxon>
        <taxon>Ecdysozoa</taxon>
        <taxon>Arthropoda</taxon>
        <taxon>Hexapoda</taxon>
        <taxon>Insecta</taxon>
        <taxon>Pterygota</taxon>
        <taxon>Neoptera</taxon>
        <taxon>Endopterygota</taxon>
        <taxon>Diptera</taxon>
        <taxon>Brachycera</taxon>
        <taxon>Muscomorpha</taxon>
        <taxon>Oestroidea</taxon>
        <taxon>Calliphoridae</taxon>
        <taxon>Luciliinae</taxon>
        <taxon>Lucilia</taxon>
    </lineage>
</organism>
<comment type="subcellular location">
    <subcellularLocation>
        <location evidence="1">Cytoplasm</location>
    </subcellularLocation>
</comment>
<dbReference type="SUPFAM" id="SSF50978">
    <property type="entry name" value="WD40 repeat-like"/>
    <property type="match status" value="1"/>
</dbReference>
<feature type="compositionally biased region" description="Acidic residues" evidence="6">
    <location>
        <begin position="289"/>
        <end position="300"/>
    </location>
</feature>
<dbReference type="PANTHER" id="PTHR12442">
    <property type="entry name" value="DYNEIN INTERMEDIATE CHAIN"/>
    <property type="match status" value="1"/>
</dbReference>
<accession>A0A0L0BSL3</accession>
<proteinExistence type="predicted"/>
<protein>
    <recommendedName>
        <fullName evidence="9">WD repeat-containing protein 63</fullName>
    </recommendedName>
</protein>
<evidence type="ECO:0000256" key="3">
    <source>
        <dbReference type="ARBA" id="ARBA00022574"/>
    </source>
</evidence>
<dbReference type="Proteomes" id="UP000037069">
    <property type="component" value="Unassembled WGS sequence"/>
</dbReference>
<evidence type="ECO:0000313" key="7">
    <source>
        <dbReference type="EMBL" id="KNC23070.1"/>
    </source>
</evidence>
<dbReference type="GO" id="GO:0036159">
    <property type="term" value="P:inner dynein arm assembly"/>
    <property type="evidence" value="ECO:0007669"/>
    <property type="project" value="TreeGrafter"/>
</dbReference>
<name>A0A0L0BSL3_LUCCU</name>
<dbReference type="STRING" id="7375.A0A0L0BSL3"/>
<dbReference type="SMART" id="SM00320">
    <property type="entry name" value="WD40"/>
    <property type="match status" value="3"/>
</dbReference>
<dbReference type="PANTHER" id="PTHR12442:SF5">
    <property type="entry name" value="DYNEIN AXONEMAL INTERMEDIATE CHAIN 3"/>
    <property type="match status" value="1"/>
</dbReference>
<evidence type="ECO:0000256" key="1">
    <source>
        <dbReference type="ARBA" id="ARBA00004496"/>
    </source>
</evidence>
<sequence>MAEITNTEEPPAEPVEDERTKFIRINRQVLQWTPPENEYELTESSYDINMAWDALLTLPTCQEMMIKEANQKLLNLVVGINVTQEFPWKQIPYKELRDNLFDDLSNGQLLHNAFQGYDLDSHVLVGYVPIITQDMEEPPAGDPFVLYVNPADAKLALAIIRNLETFERLIINKRLLRQPRKWVSFGSEDEVNLTIAQRFHEPVDVEIQSVYPLTIPANKEFSFRLTKDVRDGYVELIPAENAHFENVSRRRITVGIQSSFPRIDIEQQTDPTFPTNAWAQYLYEIDEEDDCLDEESEEEESKEKLISKPTTPEPPKETKPPPEVSDNVKFNDYPYISDKCVMHYTSPYLEETLCFANIAKSHQRYVCGFDWYPALAGLIVTSYTFSTAATIESVSSQHDYIQRAVLESKPILMWSFSDNLNYKLEFESPLEVITLSFCPYEPNVLLGGATNGQIILWELQDRAEKLDNEEMLSSSQLHYRVLMNEFLKWTIQINEKMLVTPATVSSLENSQKGCITAIYWLASHCFINTFGKLYTDPGKPAKYRYFMTSAMDGTIAFWNLDSQAGKKVSSGLRRDLPKELTQSESVYKGKFLAPIFTVVFNEPLTAVLADTPVFKCLLKEKEGKSVTPLYNYAVELEESEVPEIRQSCITASFYGRIERLTWLGLYADADGREVVNTSLNFARVHDGPVISMKRNPFFPWLFVSIGRSVFAVWKEDYNYSPIFWRKCQSDLTAVAWSESRPSVLFLTRIDGSLEAWDILSRDDEACLNDTLGGGIVTNICEHKPSEPEKLLGIGDYNSSLRMVKLPKSLYQVMDQEVEDMKQHILKEESRKKEIQAWEHKYYEKNKDFIETKLQAEREAHKEMERIEKEAVLMANRRAKEEEEAKKAAEPTTHTTYTERMKKQWYELNLNRLLGILMSRKRVNEKQLNEQTALEKERLAYELAKKQSLADVLKRVGDEVAAVRLRIYPQEIPDLQRNDMIQSSVDSIMQTVETYELIESEANDMMNDFDNFDNIDYAEFLHRGQQRRKHLNKSLGGNTERWYWYETMAEENLIGDCDWGLETYADLLQNTDVGSLPPSELSLRQKQEDEADQADGEGEGD</sequence>
<dbReference type="GO" id="GO:0036156">
    <property type="term" value="C:inner dynein arm"/>
    <property type="evidence" value="ECO:0007669"/>
    <property type="project" value="TreeGrafter"/>
</dbReference>
<dbReference type="OMA" id="WRKRPCD"/>
<dbReference type="GO" id="GO:0045504">
    <property type="term" value="F:dynein heavy chain binding"/>
    <property type="evidence" value="ECO:0007669"/>
    <property type="project" value="TreeGrafter"/>
</dbReference>
<dbReference type="InterPro" id="IPR001680">
    <property type="entry name" value="WD40_rpt"/>
</dbReference>
<reference evidence="7 8" key="1">
    <citation type="journal article" date="2015" name="Nat. Commun.">
        <title>Lucilia cuprina genome unlocks parasitic fly biology to underpin future interventions.</title>
        <authorList>
            <person name="Anstead C.A."/>
            <person name="Korhonen P.K."/>
            <person name="Young N.D."/>
            <person name="Hall R.S."/>
            <person name="Jex A.R."/>
            <person name="Murali S.C."/>
            <person name="Hughes D.S."/>
            <person name="Lee S.F."/>
            <person name="Perry T."/>
            <person name="Stroehlein A.J."/>
            <person name="Ansell B.R."/>
            <person name="Breugelmans B."/>
            <person name="Hofmann A."/>
            <person name="Qu J."/>
            <person name="Dugan S."/>
            <person name="Lee S.L."/>
            <person name="Chao H."/>
            <person name="Dinh H."/>
            <person name="Han Y."/>
            <person name="Doddapaneni H.V."/>
            <person name="Worley K.C."/>
            <person name="Muzny D.M."/>
            <person name="Ioannidis P."/>
            <person name="Waterhouse R.M."/>
            <person name="Zdobnov E.M."/>
            <person name="James P.J."/>
            <person name="Bagnall N.H."/>
            <person name="Kotze A.C."/>
            <person name="Gibbs R.A."/>
            <person name="Richards S."/>
            <person name="Batterham P."/>
            <person name="Gasser R.B."/>
        </authorList>
    </citation>
    <scope>NUCLEOTIDE SEQUENCE [LARGE SCALE GENOMIC DNA]</scope>
    <source>
        <strain evidence="7 8">LS</strain>
        <tissue evidence="7">Full body</tissue>
    </source>
</reference>
<dbReference type="InterPro" id="IPR015943">
    <property type="entry name" value="WD40/YVTN_repeat-like_dom_sf"/>
</dbReference>
<dbReference type="EMBL" id="JRES01001419">
    <property type="protein sequence ID" value="KNC23070.1"/>
    <property type="molecule type" value="Genomic_DNA"/>
</dbReference>
<dbReference type="OrthoDB" id="6619788at2759"/>
<evidence type="ECO:0000256" key="4">
    <source>
        <dbReference type="ARBA" id="ARBA00022737"/>
    </source>
</evidence>
<gene>
    <name evidence="7" type="ORF">FF38_10457</name>
</gene>
<dbReference type="InterPro" id="IPR036322">
    <property type="entry name" value="WD40_repeat_dom_sf"/>
</dbReference>
<feature type="region of interest" description="Disordered" evidence="6">
    <location>
        <begin position="289"/>
        <end position="327"/>
    </location>
</feature>
<keyword evidence="5" id="KW-0175">Coiled coil</keyword>